<comment type="caution">
    <text evidence="17">The sequence shown here is derived from an EMBL/GenBank/DDBJ whole genome shotgun (WGS) entry which is preliminary data.</text>
</comment>
<keyword evidence="9 12" id="KW-1015">Disulfide bond</keyword>
<feature type="transmembrane region" description="Helical" evidence="14">
    <location>
        <begin position="531"/>
        <end position="552"/>
    </location>
</feature>
<dbReference type="PROSITE" id="PS00022">
    <property type="entry name" value="EGF_1"/>
    <property type="match status" value="3"/>
</dbReference>
<dbReference type="SMART" id="SM00181">
    <property type="entry name" value="EGF"/>
    <property type="match status" value="4"/>
</dbReference>
<dbReference type="GO" id="GO:0001736">
    <property type="term" value="P:establishment of planar polarity"/>
    <property type="evidence" value="ECO:0007669"/>
    <property type="project" value="UniProtKB-ARBA"/>
</dbReference>
<dbReference type="Pfam" id="PF00028">
    <property type="entry name" value="Cadherin"/>
    <property type="match status" value="3"/>
</dbReference>
<feature type="domain" description="EGF-like" evidence="15">
    <location>
        <begin position="473"/>
        <end position="513"/>
    </location>
</feature>
<keyword evidence="8 14" id="KW-0472">Membrane</keyword>
<dbReference type="InterPro" id="IPR000742">
    <property type="entry name" value="EGF"/>
</dbReference>
<dbReference type="GO" id="GO:0044331">
    <property type="term" value="P:cell-cell adhesion mediated by cadherin"/>
    <property type="evidence" value="ECO:0007669"/>
    <property type="project" value="TreeGrafter"/>
</dbReference>
<evidence type="ECO:0000256" key="2">
    <source>
        <dbReference type="ARBA" id="ARBA00022536"/>
    </source>
</evidence>
<dbReference type="GO" id="GO:0045296">
    <property type="term" value="F:cadherin binding"/>
    <property type="evidence" value="ECO:0007669"/>
    <property type="project" value="TreeGrafter"/>
</dbReference>
<dbReference type="InterPro" id="IPR015919">
    <property type="entry name" value="Cadherin-like_sf"/>
</dbReference>
<dbReference type="SUPFAM" id="SSF49313">
    <property type="entry name" value="Cadherin-like"/>
    <property type="match status" value="3"/>
</dbReference>
<evidence type="ECO:0000256" key="10">
    <source>
        <dbReference type="ARBA" id="ARBA00023180"/>
    </source>
</evidence>
<dbReference type="GO" id="GO:0034332">
    <property type="term" value="P:adherens junction organization"/>
    <property type="evidence" value="ECO:0007669"/>
    <property type="project" value="TreeGrafter"/>
</dbReference>
<dbReference type="OrthoDB" id="6514123at2759"/>
<comment type="caution">
    <text evidence="12">Lacks conserved residue(s) required for the propagation of feature annotation.</text>
</comment>
<dbReference type="GO" id="GO:0007424">
    <property type="term" value="P:open tracheal system development"/>
    <property type="evidence" value="ECO:0007669"/>
    <property type="project" value="UniProtKB-ARBA"/>
</dbReference>
<keyword evidence="3 14" id="KW-0812">Transmembrane</keyword>
<evidence type="ECO:0000259" key="16">
    <source>
        <dbReference type="PROSITE" id="PS50268"/>
    </source>
</evidence>
<evidence type="ECO:0000256" key="8">
    <source>
        <dbReference type="ARBA" id="ARBA00023136"/>
    </source>
</evidence>
<feature type="compositionally biased region" description="Polar residues" evidence="13">
    <location>
        <begin position="695"/>
        <end position="710"/>
    </location>
</feature>
<feature type="non-terminal residue" evidence="17">
    <location>
        <position position="1"/>
    </location>
</feature>
<evidence type="ECO:0000256" key="13">
    <source>
        <dbReference type="SAM" id="MobiDB-lite"/>
    </source>
</evidence>
<evidence type="ECO:0000256" key="12">
    <source>
        <dbReference type="PROSITE-ProRule" id="PRU00076"/>
    </source>
</evidence>
<dbReference type="STRING" id="299467.A0A443SVQ5"/>
<dbReference type="PANTHER" id="PTHR24027">
    <property type="entry name" value="CADHERIN-23"/>
    <property type="match status" value="1"/>
</dbReference>
<dbReference type="PRINTS" id="PR00205">
    <property type="entry name" value="CADHERIN"/>
</dbReference>
<dbReference type="GO" id="GO:0016477">
    <property type="term" value="P:cell migration"/>
    <property type="evidence" value="ECO:0007669"/>
    <property type="project" value="TreeGrafter"/>
</dbReference>
<evidence type="ECO:0000256" key="11">
    <source>
        <dbReference type="PROSITE-ProRule" id="PRU00043"/>
    </source>
</evidence>
<dbReference type="InterPro" id="IPR020894">
    <property type="entry name" value="Cadherin_CS"/>
</dbReference>
<dbReference type="GO" id="GO:0030855">
    <property type="term" value="P:epithelial cell differentiation"/>
    <property type="evidence" value="ECO:0007669"/>
    <property type="project" value="UniProtKB-ARBA"/>
</dbReference>
<name>A0A443SVQ5_9ACAR</name>
<dbReference type="InterPro" id="IPR002126">
    <property type="entry name" value="Cadherin-like_dom"/>
</dbReference>
<feature type="domain" description="EGF-like" evidence="15">
    <location>
        <begin position="435"/>
        <end position="471"/>
    </location>
</feature>
<dbReference type="EMBL" id="NCKV01000119">
    <property type="protein sequence ID" value="RWS31601.1"/>
    <property type="molecule type" value="Genomic_DNA"/>
</dbReference>
<feature type="region of interest" description="Disordered" evidence="13">
    <location>
        <begin position="821"/>
        <end position="844"/>
    </location>
</feature>
<organism evidence="17 18">
    <name type="scientific">Leptotrombidium deliense</name>
    <dbReference type="NCBI Taxonomy" id="299467"/>
    <lineage>
        <taxon>Eukaryota</taxon>
        <taxon>Metazoa</taxon>
        <taxon>Ecdysozoa</taxon>
        <taxon>Arthropoda</taxon>
        <taxon>Chelicerata</taxon>
        <taxon>Arachnida</taxon>
        <taxon>Acari</taxon>
        <taxon>Acariformes</taxon>
        <taxon>Trombidiformes</taxon>
        <taxon>Prostigmata</taxon>
        <taxon>Anystina</taxon>
        <taxon>Parasitengona</taxon>
        <taxon>Trombiculoidea</taxon>
        <taxon>Trombiculidae</taxon>
        <taxon>Leptotrombidium</taxon>
    </lineage>
</organism>
<feature type="compositionally biased region" description="Basic and acidic residues" evidence="13">
    <location>
        <begin position="867"/>
        <end position="883"/>
    </location>
</feature>
<dbReference type="Gene3D" id="2.60.40.60">
    <property type="entry name" value="Cadherins"/>
    <property type="match status" value="3"/>
</dbReference>
<dbReference type="PROSITE" id="PS50026">
    <property type="entry name" value="EGF_3"/>
    <property type="match status" value="4"/>
</dbReference>
<dbReference type="GO" id="GO:0008013">
    <property type="term" value="F:beta-catenin binding"/>
    <property type="evidence" value="ECO:0007669"/>
    <property type="project" value="TreeGrafter"/>
</dbReference>
<dbReference type="PROSITE" id="PS00010">
    <property type="entry name" value="ASX_HYDROXYL"/>
    <property type="match status" value="1"/>
</dbReference>
<dbReference type="Pfam" id="PF00008">
    <property type="entry name" value="EGF"/>
    <property type="match status" value="2"/>
</dbReference>
<dbReference type="CDD" id="cd00054">
    <property type="entry name" value="EGF_CA"/>
    <property type="match status" value="4"/>
</dbReference>
<dbReference type="PROSITE" id="PS50268">
    <property type="entry name" value="CADHERIN_2"/>
    <property type="match status" value="3"/>
</dbReference>
<feature type="domain" description="EGF-like" evidence="15">
    <location>
        <begin position="391"/>
        <end position="434"/>
    </location>
</feature>
<dbReference type="InterPro" id="IPR049883">
    <property type="entry name" value="NOTCH1_EGF-like"/>
</dbReference>
<feature type="disulfide bond" evidence="12">
    <location>
        <begin position="461"/>
        <end position="470"/>
    </location>
</feature>
<sequence length="895" mass="99402">YGELAAKWSPAADKRDPPLSSLANLHIMVTLPDNLPPEFRKRMYTFDVSENVKQESIIKKNRIQFFGINVNTGEIYLKKELDYEKQEKHEFVVLATNLVGMNDSTVVVVNVLDANDHSPQFVSPYFEGKVSVTSSVTTTILQVIATDSDSNENALVKYAIVSGNSDEFFAIDRETGYVFLAKQLNMNVDPEYFLVVRASDSGNPPLSNLVNVHVIVDIPKIVPPKFSKKYYSFDIKEDAKEGSIIVDKVKDVSMQNVTYELKLYGNDSDYFDIDHKFGNIYLKRQLDFETQDTYEFTVYAINSFGMNDTATVMITVLDVNDTTPKTESPTTVTESMKNVTSEIENNTEAMQLSQACVNNSCMNNASCNPASNGSYSCICTPGFDGRFCEIDIDYCRSNPCKNSGTCINLYGSNCRDSSCFKCNCQPQHIGSLCEIQKYCNPNPCENNGVCEESFNGIVCKCKPGFHGFFCESDIDECLLQTTVCLPPATCYNLKGSYRCICPIAPINGSSPCSALNDTNNSLFLLPIHSDYVILLAILVCLIVITVCLYCMCTKCYLCHKKSRPHPSSAAAYHAVGRNEFSLKSTVKDANVNMKRVSKLSNYDVTTMGPIGNYCDQNFLVQTHQRPTSMVGSMNDFNLVRNETNGNDFENVGQSLTSRDQNDFIQQLKKSNPPVASISPQIVESVSSHVPKVENKLQNVETKSGASSVSKSPPRRASLSDSDLNGYHWDCSDWADTEQSNNPISNILQVSVNEIRDSESNSDNSQIELLSSQELNSSTAQSAVFCGESEDEMECLNERSALLSLKDAENDLEFADNSCPSSPLKYHSHPDQYLPVYQTNGDNDTDASCANVEVKRRNKHVEVNGQLIDKKSDSNDYSIKRKSDSLNQNGGHSTYV</sequence>
<evidence type="ECO:0000256" key="9">
    <source>
        <dbReference type="ARBA" id="ARBA00023157"/>
    </source>
</evidence>
<comment type="subcellular location">
    <subcellularLocation>
        <location evidence="1">Membrane</location>
        <topology evidence="1">Single-pass membrane protein</topology>
    </subcellularLocation>
</comment>
<keyword evidence="6 11" id="KW-0106">Calcium</keyword>
<dbReference type="InterPro" id="IPR000152">
    <property type="entry name" value="EGF-type_Asp/Asn_hydroxyl_site"/>
</dbReference>
<evidence type="ECO:0000256" key="7">
    <source>
        <dbReference type="ARBA" id="ARBA00022989"/>
    </source>
</evidence>
<evidence type="ECO:0000256" key="4">
    <source>
        <dbReference type="ARBA" id="ARBA00022729"/>
    </source>
</evidence>
<evidence type="ECO:0000256" key="14">
    <source>
        <dbReference type="SAM" id="Phobius"/>
    </source>
</evidence>
<dbReference type="VEuPathDB" id="VectorBase:LDEU000439"/>
<keyword evidence="4" id="KW-0732">Signal</keyword>
<dbReference type="GO" id="GO:0007156">
    <property type="term" value="P:homophilic cell adhesion via plasma membrane adhesion molecules"/>
    <property type="evidence" value="ECO:0007669"/>
    <property type="project" value="InterPro"/>
</dbReference>
<protein>
    <submittedName>
        <fullName evidence="17">Fat-like cadherin-related tumor suppressor</fullName>
    </submittedName>
</protein>
<gene>
    <name evidence="17" type="ORF">B4U80_04050</name>
</gene>
<dbReference type="Proteomes" id="UP000288716">
    <property type="component" value="Unassembled WGS sequence"/>
</dbReference>
<keyword evidence="10" id="KW-0325">Glycoprotein</keyword>
<evidence type="ECO:0000256" key="6">
    <source>
        <dbReference type="ARBA" id="ARBA00022837"/>
    </source>
</evidence>
<dbReference type="Pfam" id="PF07645">
    <property type="entry name" value="EGF_CA"/>
    <property type="match status" value="1"/>
</dbReference>
<feature type="region of interest" description="Disordered" evidence="13">
    <location>
        <begin position="864"/>
        <end position="895"/>
    </location>
</feature>
<dbReference type="SMART" id="SM00112">
    <property type="entry name" value="CA"/>
    <property type="match status" value="3"/>
</dbReference>
<feature type="compositionally biased region" description="Polar residues" evidence="13">
    <location>
        <begin position="884"/>
        <end position="895"/>
    </location>
</feature>
<dbReference type="CDD" id="cd11304">
    <property type="entry name" value="Cadherin_repeat"/>
    <property type="match status" value="3"/>
</dbReference>
<feature type="disulfide bond" evidence="12">
    <location>
        <begin position="379"/>
        <end position="388"/>
    </location>
</feature>
<dbReference type="FunFam" id="2.10.25.10:FF:000038">
    <property type="entry name" value="Fibrillin 2"/>
    <property type="match status" value="1"/>
</dbReference>
<evidence type="ECO:0000256" key="3">
    <source>
        <dbReference type="ARBA" id="ARBA00022692"/>
    </source>
</evidence>
<feature type="domain" description="EGF-like" evidence="15">
    <location>
        <begin position="352"/>
        <end position="389"/>
    </location>
</feature>
<dbReference type="SUPFAM" id="SSF57196">
    <property type="entry name" value="EGF/Laminin"/>
    <property type="match status" value="3"/>
</dbReference>
<feature type="region of interest" description="Disordered" evidence="13">
    <location>
        <begin position="686"/>
        <end position="721"/>
    </location>
</feature>
<evidence type="ECO:0000256" key="5">
    <source>
        <dbReference type="ARBA" id="ARBA00022737"/>
    </source>
</evidence>
<proteinExistence type="predicted"/>
<evidence type="ECO:0000256" key="1">
    <source>
        <dbReference type="ARBA" id="ARBA00004167"/>
    </source>
</evidence>
<dbReference type="Gene3D" id="2.10.25.10">
    <property type="entry name" value="Laminin"/>
    <property type="match status" value="4"/>
</dbReference>
<evidence type="ECO:0000259" key="15">
    <source>
        <dbReference type="PROSITE" id="PS50026"/>
    </source>
</evidence>
<dbReference type="GO" id="GO:0005912">
    <property type="term" value="C:adherens junction"/>
    <property type="evidence" value="ECO:0007669"/>
    <property type="project" value="TreeGrafter"/>
</dbReference>
<dbReference type="InterPro" id="IPR001881">
    <property type="entry name" value="EGF-like_Ca-bd_dom"/>
</dbReference>
<dbReference type="SMART" id="SM00179">
    <property type="entry name" value="EGF_CA"/>
    <property type="match status" value="4"/>
</dbReference>
<feature type="domain" description="Cadherin" evidence="16">
    <location>
        <begin position="122"/>
        <end position="226"/>
    </location>
</feature>
<reference evidence="17 18" key="1">
    <citation type="journal article" date="2018" name="Gigascience">
        <title>Genomes of trombidid mites reveal novel predicted allergens and laterally-transferred genes associated with secondary metabolism.</title>
        <authorList>
            <person name="Dong X."/>
            <person name="Chaisiri K."/>
            <person name="Xia D."/>
            <person name="Armstrong S.D."/>
            <person name="Fang Y."/>
            <person name="Donnelly M.J."/>
            <person name="Kadowaki T."/>
            <person name="McGarry J.W."/>
            <person name="Darby A.C."/>
            <person name="Makepeace B.L."/>
        </authorList>
    </citation>
    <scope>NUCLEOTIDE SEQUENCE [LARGE SCALE GENOMIC DNA]</scope>
    <source>
        <strain evidence="17">UoL-UT</strain>
    </source>
</reference>
<keyword evidence="2 12" id="KW-0245">EGF-like domain</keyword>
<feature type="domain" description="Cadherin" evidence="16">
    <location>
        <begin position="20"/>
        <end position="121"/>
    </location>
</feature>
<dbReference type="InterPro" id="IPR018097">
    <property type="entry name" value="EGF_Ca-bd_CS"/>
</dbReference>
<dbReference type="GO" id="GO:0007163">
    <property type="term" value="P:establishment or maintenance of cell polarity"/>
    <property type="evidence" value="ECO:0007669"/>
    <property type="project" value="UniProtKB-ARBA"/>
</dbReference>
<keyword evidence="7 14" id="KW-1133">Transmembrane helix</keyword>
<dbReference type="FunFam" id="2.60.40.60:FF:000013">
    <property type="entry name" value="Cadherin EGF LAG seven-pass G-type receptor"/>
    <property type="match status" value="1"/>
</dbReference>
<keyword evidence="18" id="KW-1185">Reference proteome</keyword>
<dbReference type="InterPro" id="IPR039808">
    <property type="entry name" value="Cadherin"/>
</dbReference>
<dbReference type="GO" id="GO:0016339">
    <property type="term" value="P:calcium-dependent cell-cell adhesion via plasma membrane cell adhesion molecules"/>
    <property type="evidence" value="ECO:0007669"/>
    <property type="project" value="TreeGrafter"/>
</dbReference>
<dbReference type="GO" id="GO:0048589">
    <property type="term" value="P:developmental growth"/>
    <property type="evidence" value="ECO:0007669"/>
    <property type="project" value="UniProtKB-ARBA"/>
</dbReference>
<dbReference type="FunFam" id="2.10.25.10:FF:000508">
    <property type="entry name" value="Eyes shut homolog"/>
    <property type="match status" value="1"/>
</dbReference>
<evidence type="ECO:0000313" key="17">
    <source>
        <dbReference type="EMBL" id="RWS31601.1"/>
    </source>
</evidence>
<dbReference type="PANTHER" id="PTHR24027:SF422">
    <property type="entry name" value="CADHERIN DOMAIN-CONTAINING PROTEIN"/>
    <property type="match status" value="1"/>
</dbReference>
<dbReference type="GO" id="GO:0000902">
    <property type="term" value="P:cell morphogenesis"/>
    <property type="evidence" value="ECO:0007669"/>
    <property type="project" value="TreeGrafter"/>
</dbReference>
<dbReference type="PROSITE" id="PS00232">
    <property type="entry name" value="CADHERIN_1"/>
    <property type="match status" value="1"/>
</dbReference>
<feature type="disulfide bond" evidence="12">
    <location>
        <begin position="424"/>
        <end position="433"/>
    </location>
</feature>
<dbReference type="GO" id="GO:0007043">
    <property type="term" value="P:cell-cell junction assembly"/>
    <property type="evidence" value="ECO:0007669"/>
    <property type="project" value="TreeGrafter"/>
</dbReference>
<evidence type="ECO:0000313" key="18">
    <source>
        <dbReference type="Proteomes" id="UP000288716"/>
    </source>
</evidence>
<dbReference type="GO" id="GO:0016342">
    <property type="term" value="C:catenin complex"/>
    <property type="evidence" value="ECO:0007669"/>
    <property type="project" value="TreeGrafter"/>
</dbReference>
<dbReference type="GO" id="GO:0005509">
    <property type="term" value="F:calcium ion binding"/>
    <property type="evidence" value="ECO:0007669"/>
    <property type="project" value="UniProtKB-UniRule"/>
</dbReference>
<feature type="domain" description="Cadherin" evidence="16">
    <location>
        <begin position="227"/>
        <end position="326"/>
    </location>
</feature>
<dbReference type="AlphaFoldDB" id="A0A443SVQ5"/>
<keyword evidence="5" id="KW-0677">Repeat</keyword>
<dbReference type="PROSITE" id="PS01187">
    <property type="entry name" value="EGF_CA"/>
    <property type="match status" value="1"/>
</dbReference>
<dbReference type="PROSITE" id="PS01186">
    <property type="entry name" value="EGF_2"/>
    <property type="match status" value="2"/>
</dbReference>
<accession>A0A443SVQ5</accession>